<comment type="caution">
    <text evidence="3">The sequence shown here is derived from an EMBL/GenBank/DDBJ whole genome shotgun (WGS) entry which is preliminary data.</text>
</comment>
<dbReference type="Gene3D" id="3.30.710.10">
    <property type="entry name" value="Potassium Channel Kv1.1, Chain A"/>
    <property type="match status" value="1"/>
</dbReference>
<gene>
    <name evidence="3" type="ORF">IEO21_03383</name>
</gene>
<reference evidence="3" key="2">
    <citation type="journal article" name="Front. Microbiol.">
        <title>Degradative Capacity of Two Strains of Rhodonia placenta: From Phenotype to Genotype.</title>
        <authorList>
            <person name="Kolle M."/>
            <person name="Horta M.A.C."/>
            <person name="Nowrousian M."/>
            <person name="Ohm R.A."/>
            <person name="Benz J.P."/>
            <person name="Pilgard A."/>
        </authorList>
    </citation>
    <scope>NUCLEOTIDE SEQUENCE</scope>
    <source>
        <strain evidence="3">FPRL280</strain>
    </source>
</reference>
<dbReference type="InterPro" id="IPR000210">
    <property type="entry name" value="BTB/POZ_dom"/>
</dbReference>
<dbReference type="PANTHER" id="PTHR47369">
    <property type="entry name" value="BTB/POZ DOMAIN-CONTAINING PROTEIN"/>
    <property type="match status" value="1"/>
</dbReference>
<feature type="compositionally biased region" description="Polar residues" evidence="1">
    <location>
        <begin position="234"/>
        <end position="243"/>
    </location>
</feature>
<dbReference type="AlphaFoldDB" id="A0A8H7P5V7"/>
<name>A0A8H7P5V7_9APHY</name>
<feature type="compositionally biased region" description="Acidic residues" evidence="1">
    <location>
        <begin position="258"/>
        <end position="270"/>
    </location>
</feature>
<evidence type="ECO:0000313" key="4">
    <source>
        <dbReference type="Proteomes" id="UP000639403"/>
    </source>
</evidence>
<evidence type="ECO:0000313" key="3">
    <source>
        <dbReference type="EMBL" id="KAF9817532.1"/>
    </source>
</evidence>
<feature type="region of interest" description="Disordered" evidence="1">
    <location>
        <begin position="313"/>
        <end position="350"/>
    </location>
</feature>
<dbReference type="InterPro" id="IPR011333">
    <property type="entry name" value="SKP1/BTB/POZ_sf"/>
</dbReference>
<feature type="compositionally biased region" description="Low complexity" evidence="1">
    <location>
        <begin position="648"/>
        <end position="680"/>
    </location>
</feature>
<feature type="compositionally biased region" description="Low complexity" evidence="1">
    <location>
        <begin position="694"/>
        <end position="706"/>
    </location>
</feature>
<sequence length="811" mass="86906">MATPHAASPARGPTPADLQSHLYQSFLTRKTADVALRVRGSWHAIYKLHRVILIQAGFFQSLFTSGFVESKAKLASSRRPEPDVIDIIVFDDPNITRADNTRVCIARLYGGGPPLHVPSSLLPTPSQPLTPAFPYPSSAPSSPTPDGHHRATPRFLLSLLATSLFLSMPAVASEALQMILSTVGPYTAVRYLNFALGHGIGPPDNDEPGDGHEPAVGLESVAELALAMRAEPTTPDSGSSQEDQICKEGPASAASDDSGSDMDLGTDDYDGESRRAPEPAYVYGAVSNKIGEAAACWLARWGVDILHCEEDATRGHARSKSEDQGGGRKRTSTAPSRFAEPARNGGVVGGADTREMVVPVVWRSGGLDARWVRGLLSSDALFVRGERERYEMAKTVVEMRRKEGIDEEEEKEWEALFRTGIYYENMILDDVIAISRDASPSTGQHFVPLSVLQASHWSQDVLRHRITARPASGPFLPPLSPSQRDKELGIGLSASDVASLVAQERDTSLYPVPGDSSIRIGDSTGIDGASMDQLFDLGSSSKIDANKKMVPTSEANFFGLQQQRFPASTIASYAGSPVSPVTPGTSKWSPHPPYRFSVEFWDVDSLKEKSRLHSHTVWYAGSLYNVYVQVVRKKGVQLGVYLHRQSSVDPLPASSAPSAPATRTPGQAQAQGQQVQNRPPSASVSTPRPPSLHSPPQGYSSGSSSSTTLGAGNTLPATAPAVSPQQPYRDQRASVSAYFAIACASATGASLTRFTSAPDVFSVSQSWGWKSSSLRTEEYIEVGPDGQPREGRGAPAGREVSLRATVILGVV</sequence>
<dbReference type="EMBL" id="JADOXO010000041">
    <property type="protein sequence ID" value="KAF9817532.1"/>
    <property type="molecule type" value="Genomic_DNA"/>
</dbReference>
<feature type="region of interest" description="Disordered" evidence="1">
    <location>
        <begin position="648"/>
        <end position="728"/>
    </location>
</feature>
<dbReference type="PROSITE" id="PS50097">
    <property type="entry name" value="BTB"/>
    <property type="match status" value="1"/>
</dbReference>
<feature type="region of interest" description="Disordered" evidence="1">
    <location>
        <begin position="230"/>
        <end position="274"/>
    </location>
</feature>
<feature type="domain" description="BTB" evidence="2">
    <location>
        <begin position="32"/>
        <end position="111"/>
    </location>
</feature>
<reference evidence="3" key="1">
    <citation type="submission" date="2020-11" db="EMBL/GenBank/DDBJ databases">
        <authorList>
            <person name="Koelle M."/>
            <person name="Horta M.A.C."/>
            <person name="Nowrousian M."/>
            <person name="Ohm R.A."/>
            <person name="Benz P."/>
            <person name="Pilgard A."/>
        </authorList>
    </citation>
    <scope>NUCLEOTIDE SEQUENCE</scope>
    <source>
        <strain evidence="3">FPRL280</strain>
    </source>
</reference>
<dbReference type="PANTHER" id="PTHR47369:SF1">
    <property type="entry name" value="BTB_POZ DOMAIN-CONTAINING PROTEIN"/>
    <property type="match status" value="1"/>
</dbReference>
<dbReference type="Proteomes" id="UP000639403">
    <property type="component" value="Unassembled WGS sequence"/>
</dbReference>
<evidence type="ECO:0000259" key="2">
    <source>
        <dbReference type="PROSITE" id="PS50097"/>
    </source>
</evidence>
<feature type="compositionally biased region" description="Basic and acidic residues" evidence="1">
    <location>
        <begin position="313"/>
        <end position="326"/>
    </location>
</feature>
<proteinExistence type="predicted"/>
<accession>A0A8H7P5V7</accession>
<protein>
    <recommendedName>
        <fullName evidence="2">BTB domain-containing protein</fullName>
    </recommendedName>
</protein>
<organism evidence="3 4">
    <name type="scientific">Rhodonia placenta</name>
    <dbReference type="NCBI Taxonomy" id="104341"/>
    <lineage>
        <taxon>Eukaryota</taxon>
        <taxon>Fungi</taxon>
        <taxon>Dikarya</taxon>
        <taxon>Basidiomycota</taxon>
        <taxon>Agaricomycotina</taxon>
        <taxon>Agaricomycetes</taxon>
        <taxon>Polyporales</taxon>
        <taxon>Adustoporiaceae</taxon>
        <taxon>Rhodonia</taxon>
    </lineage>
</organism>
<evidence type="ECO:0000256" key="1">
    <source>
        <dbReference type="SAM" id="MobiDB-lite"/>
    </source>
</evidence>